<dbReference type="NCBIfam" id="TIGR00357">
    <property type="entry name" value="peptide-methionine (R)-S-oxide reductase MsrB"/>
    <property type="match status" value="1"/>
</dbReference>
<comment type="catalytic activity">
    <reaction evidence="6 10">
        <text>L-methionyl-[protein] + [thioredoxin]-disulfide + H2O = L-methionyl-(S)-S-oxide-[protein] + [thioredoxin]-dithiol</text>
        <dbReference type="Rhea" id="RHEA:14217"/>
        <dbReference type="Rhea" id="RHEA-COMP:10698"/>
        <dbReference type="Rhea" id="RHEA-COMP:10700"/>
        <dbReference type="Rhea" id="RHEA-COMP:12313"/>
        <dbReference type="Rhea" id="RHEA-COMP:12315"/>
        <dbReference type="ChEBI" id="CHEBI:15377"/>
        <dbReference type="ChEBI" id="CHEBI:16044"/>
        <dbReference type="ChEBI" id="CHEBI:29950"/>
        <dbReference type="ChEBI" id="CHEBI:44120"/>
        <dbReference type="ChEBI" id="CHEBI:50058"/>
        <dbReference type="EC" id="1.8.4.11"/>
    </reaction>
</comment>
<dbReference type="NCBIfam" id="TIGR00401">
    <property type="entry name" value="msrA"/>
    <property type="match status" value="1"/>
</dbReference>
<dbReference type="PROSITE" id="PS51790">
    <property type="entry name" value="MSRB"/>
    <property type="match status" value="1"/>
</dbReference>
<dbReference type="GO" id="GO:0033743">
    <property type="term" value="F:peptide-methionine (R)-S-oxide reductase activity"/>
    <property type="evidence" value="ECO:0007669"/>
    <property type="project" value="UniProtKB-UniRule"/>
</dbReference>
<dbReference type="PANTHER" id="PTHR10173">
    <property type="entry name" value="METHIONINE SULFOXIDE REDUCTASE"/>
    <property type="match status" value="1"/>
</dbReference>
<proteinExistence type="inferred from homology"/>
<dbReference type="EC" id="1.8.4.11" evidence="10"/>
<name>A0A369WEB9_9GAMM</name>
<dbReference type="GO" id="GO:0030091">
    <property type="term" value="P:protein repair"/>
    <property type="evidence" value="ECO:0007669"/>
    <property type="project" value="InterPro"/>
</dbReference>
<comment type="similarity">
    <text evidence="1">In the C-terminal section; belongs to the MsrB Met sulfoxide reductase family.</text>
</comment>
<evidence type="ECO:0000256" key="3">
    <source>
        <dbReference type="ARBA" id="ARBA00023002"/>
    </source>
</evidence>
<comment type="catalytic activity">
    <reaction evidence="7 9">
        <text>L-methionyl-[protein] + [thioredoxin]-disulfide + H2O = L-methionyl-(R)-S-oxide-[protein] + [thioredoxin]-dithiol</text>
        <dbReference type="Rhea" id="RHEA:24164"/>
        <dbReference type="Rhea" id="RHEA-COMP:10698"/>
        <dbReference type="Rhea" id="RHEA-COMP:10700"/>
        <dbReference type="Rhea" id="RHEA-COMP:12313"/>
        <dbReference type="Rhea" id="RHEA-COMP:12314"/>
        <dbReference type="ChEBI" id="CHEBI:15377"/>
        <dbReference type="ChEBI" id="CHEBI:16044"/>
        <dbReference type="ChEBI" id="CHEBI:29950"/>
        <dbReference type="ChEBI" id="CHEBI:45764"/>
        <dbReference type="ChEBI" id="CHEBI:50058"/>
        <dbReference type="EC" id="1.8.4.12"/>
    </reaction>
</comment>
<dbReference type="OrthoDB" id="4174719at2"/>
<keyword evidence="4" id="KW-0511">Multifunctional enzyme</keyword>
<feature type="domain" description="MsrB" evidence="12">
    <location>
        <begin position="254"/>
        <end position="376"/>
    </location>
</feature>
<reference evidence="13 14" key="1">
    <citation type="submission" date="2018-07" db="EMBL/GenBank/DDBJ databases">
        <title>Motiliproteus coralliicola sp. nov., a bacterium isolated from Coral.</title>
        <authorList>
            <person name="Wang G."/>
        </authorList>
    </citation>
    <scope>NUCLEOTIDE SEQUENCE [LARGE SCALE GENOMIC DNA]</scope>
    <source>
        <strain evidence="13 14">C34</strain>
    </source>
</reference>
<evidence type="ECO:0000256" key="6">
    <source>
        <dbReference type="ARBA" id="ARBA00047806"/>
    </source>
</evidence>
<organism evidence="13 14">
    <name type="scientific">Motiliproteus coralliicola</name>
    <dbReference type="NCBI Taxonomy" id="2283196"/>
    <lineage>
        <taxon>Bacteria</taxon>
        <taxon>Pseudomonadati</taxon>
        <taxon>Pseudomonadota</taxon>
        <taxon>Gammaproteobacteria</taxon>
        <taxon>Oceanospirillales</taxon>
        <taxon>Oceanospirillaceae</taxon>
        <taxon>Motiliproteus</taxon>
    </lineage>
</organism>
<evidence type="ECO:0000256" key="8">
    <source>
        <dbReference type="ARBA" id="ARBA00048782"/>
    </source>
</evidence>
<sequence>MKLLSIFSGRLPGVLATVILGAGLVYTSTMRAANNYEIPELPEGTASAVFAGGCFWCTESDFEKVNGVIEAVSGYTGGEEDRPTYRQVSAGQTGHIEAVIVYYDPTKVSYDYLLQVYWRHVNPTDSGGQFVDRGPQYRPAIFYSDAEMKAQAEASKQALEATGRYDKPLTVELLPLETFWPAEGYHQNYYSRNPIRYKFYRHGSGRDQYLEKTWGKDLKLAPPEPPMMVKTAQPEQAGKMTMNDSSPSYSKPSDSEIKQKLTSLQYKVTQHEGTEQPFNNEYWDNKQPGIYVDIVSGEPLFSSTHKYKSGTGWPSFYQPLESAYIVEKRDFKLLLPRTEVRSKHGDSHLGHVFKDGPEPTGLRYCINSAALRFVPVEKLEEEGYGQYAALFQ</sequence>
<dbReference type="Gene3D" id="3.30.1060.10">
    <property type="entry name" value="Peptide methionine sulphoxide reductase MsrA"/>
    <property type="match status" value="1"/>
</dbReference>
<dbReference type="EC" id="1.8.4.12" evidence="9"/>
<evidence type="ECO:0000256" key="1">
    <source>
        <dbReference type="ARBA" id="ARBA00008076"/>
    </source>
</evidence>
<gene>
    <name evidence="9 13" type="primary">msrB</name>
    <name evidence="10" type="synonym">msrA</name>
    <name evidence="13" type="ORF">DV711_12420</name>
</gene>
<dbReference type="RefSeq" id="WP_114696027.1">
    <property type="nucleotide sequence ID" value="NZ_QQOH01000003.1"/>
</dbReference>
<evidence type="ECO:0000256" key="9">
    <source>
        <dbReference type="HAMAP-Rule" id="MF_01400"/>
    </source>
</evidence>
<evidence type="ECO:0000256" key="10">
    <source>
        <dbReference type="HAMAP-Rule" id="MF_01401"/>
    </source>
</evidence>
<comment type="catalytic activity">
    <reaction evidence="8 10">
        <text>[thioredoxin]-disulfide + L-methionine + H2O = L-methionine (S)-S-oxide + [thioredoxin]-dithiol</text>
        <dbReference type="Rhea" id="RHEA:19993"/>
        <dbReference type="Rhea" id="RHEA-COMP:10698"/>
        <dbReference type="Rhea" id="RHEA-COMP:10700"/>
        <dbReference type="ChEBI" id="CHEBI:15377"/>
        <dbReference type="ChEBI" id="CHEBI:29950"/>
        <dbReference type="ChEBI" id="CHEBI:50058"/>
        <dbReference type="ChEBI" id="CHEBI:57844"/>
        <dbReference type="ChEBI" id="CHEBI:58772"/>
        <dbReference type="EC" id="1.8.4.11"/>
    </reaction>
</comment>
<dbReference type="PANTHER" id="PTHR10173:SF59">
    <property type="entry name" value="PEPTIDE METHIONINE SULFOXIDE REDUCTASE MSRA_MSRB"/>
    <property type="match status" value="1"/>
</dbReference>
<feature type="region of interest" description="Disordered" evidence="11">
    <location>
        <begin position="221"/>
        <end position="254"/>
    </location>
</feature>
<dbReference type="Pfam" id="PF01641">
    <property type="entry name" value="SelR"/>
    <property type="match status" value="1"/>
</dbReference>
<keyword evidence="14" id="KW-1185">Reference proteome</keyword>
<dbReference type="InterPro" id="IPR002579">
    <property type="entry name" value="Met_Sox_Rdtase_MsrB_dom"/>
</dbReference>
<comment type="similarity">
    <text evidence="2">In the N-terminal section; belongs to the MsrA Met sulfoxide reductase family.</text>
</comment>
<evidence type="ECO:0000259" key="12">
    <source>
        <dbReference type="PROSITE" id="PS51790"/>
    </source>
</evidence>
<dbReference type="InterPro" id="IPR002569">
    <property type="entry name" value="Met_Sox_Rdtase_MsrA_dom"/>
</dbReference>
<dbReference type="GO" id="GO:0033744">
    <property type="term" value="F:L-methionine:thioredoxin-disulfide S-oxidoreductase activity"/>
    <property type="evidence" value="ECO:0007669"/>
    <property type="project" value="RHEA"/>
</dbReference>
<dbReference type="InterPro" id="IPR028427">
    <property type="entry name" value="Met_Sox_Rdtase_MsrB"/>
</dbReference>
<evidence type="ECO:0000256" key="2">
    <source>
        <dbReference type="ARBA" id="ARBA00011017"/>
    </source>
</evidence>
<comment type="caution">
    <text evidence="13">The sequence shown here is derived from an EMBL/GenBank/DDBJ whole genome shotgun (WGS) entry which is preliminary data.</text>
</comment>
<dbReference type="SUPFAM" id="SSF55068">
    <property type="entry name" value="Peptide methionine sulfoxide reductase"/>
    <property type="match status" value="1"/>
</dbReference>
<dbReference type="InterPro" id="IPR036509">
    <property type="entry name" value="Met_Sox_Rdtase_MsrA_sf"/>
</dbReference>
<dbReference type="GO" id="GO:0005737">
    <property type="term" value="C:cytoplasm"/>
    <property type="evidence" value="ECO:0007669"/>
    <property type="project" value="TreeGrafter"/>
</dbReference>
<dbReference type="Proteomes" id="UP000253769">
    <property type="component" value="Unassembled WGS sequence"/>
</dbReference>
<dbReference type="AlphaFoldDB" id="A0A369WEB9"/>
<dbReference type="GO" id="GO:0006979">
    <property type="term" value="P:response to oxidative stress"/>
    <property type="evidence" value="ECO:0007669"/>
    <property type="project" value="InterPro"/>
</dbReference>
<evidence type="ECO:0000256" key="5">
    <source>
        <dbReference type="ARBA" id="ARBA00024679"/>
    </source>
</evidence>
<dbReference type="Pfam" id="PF01625">
    <property type="entry name" value="PMSR"/>
    <property type="match status" value="1"/>
</dbReference>
<comment type="similarity">
    <text evidence="10">Belongs to the MsrA Met sulfoxide reductase family.</text>
</comment>
<feature type="active site" description="Nucleophile" evidence="9">
    <location>
        <position position="365"/>
    </location>
</feature>
<dbReference type="SUPFAM" id="SSF51316">
    <property type="entry name" value="Mss4-like"/>
    <property type="match status" value="1"/>
</dbReference>
<evidence type="ECO:0000256" key="7">
    <source>
        <dbReference type="ARBA" id="ARBA00048488"/>
    </source>
</evidence>
<evidence type="ECO:0000256" key="11">
    <source>
        <dbReference type="SAM" id="MobiDB-lite"/>
    </source>
</evidence>
<evidence type="ECO:0000256" key="4">
    <source>
        <dbReference type="ARBA" id="ARBA00023268"/>
    </source>
</evidence>
<dbReference type="EMBL" id="QQOH01000003">
    <property type="protein sequence ID" value="RDE19681.1"/>
    <property type="molecule type" value="Genomic_DNA"/>
</dbReference>
<dbReference type="HAMAP" id="MF_01400">
    <property type="entry name" value="MsrB"/>
    <property type="match status" value="1"/>
</dbReference>
<dbReference type="InterPro" id="IPR011057">
    <property type="entry name" value="Mss4-like_sf"/>
</dbReference>
<dbReference type="HAMAP" id="MF_01401">
    <property type="entry name" value="MsrA"/>
    <property type="match status" value="1"/>
</dbReference>
<comment type="function">
    <text evidence="5 10">Has an important function as a repair enzyme for proteins that have been inactivated by oxidation. Catalyzes the reversible oxidation-reduction of methionine sulfoxide in proteins to methionine.</text>
</comment>
<dbReference type="Gene3D" id="2.170.150.20">
    <property type="entry name" value="Peptide methionine sulfoxide reductase"/>
    <property type="match status" value="1"/>
</dbReference>
<evidence type="ECO:0000313" key="14">
    <source>
        <dbReference type="Proteomes" id="UP000253769"/>
    </source>
</evidence>
<accession>A0A369WEB9</accession>
<protein>
    <recommendedName>
        <fullName evidence="9 10">Multifunctional fusion protein</fullName>
    </recommendedName>
    <domain>
        <recommendedName>
            <fullName evidence="10">Peptide methionine sulfoxide reductase MsrA</fullName>
            <shortName evidence="10">Protein-methionine-S-oxide reductase</shortName>
            <ecNumber evidence="10">1.8.4.11</ecNumber>
        </recommendedName>
        <alternativeName>
            <fullName evidence="10">Peptide-methionine (S)-S-oxide reductase</fullName>
            <shortName evidence="10">Peptide Met(O) reductase</shortName>
        </alternativeName>
    </domain>
    <domain>
        <recommendedName>
            <fullName evidence="9">Peptide methionine sulfoxide reductase MsrB</fullName>
            <ecNumber evidence="9">1.8.4.12</ecNumber>
        </recommendedName>
        <alternativeName>
            <fullName evidence="9">Peptide-methionine (R)-S-oxide reductase</fullName>
        </alternativeName>
    </domain>
</protein>
<keyword evidence="3 9" id="KW-0560">Oxidoreductase</keyword>
<evidence type="ECO:0000313" key="13">
    <source>
        <dbReference type="EMBL" id="RDE19681.1"/>
    </source>
</evidence>
<dbReference type="GO" id="GO:0008113">
    <property type="term" value="F:peptide-methionine (S)-S-oxide reductase activity"/>
    <property type="evidence" value="ECO:0007669"/>
    <property type="project" value="UniProtKB-UniRule"/>
</dbReference>
<feature type="active site" evidence="10">
    <location>
        <position position="54"/>
    </location>
</feature>
<dbReference type="FunFam" id="2.170.150.20:FF:000003">
    <property type="entry name" value="Peptide methionine sulfoxide reductase MsrB"/>
    <property type="match status" value="1"/>
</dbReference>
<comment type="similarity">
    <text evidence="9">Belongs to the MsrB Met sulfoxide reductase family.</text>
</comment>
<comment type="caution">
    <text evidence="9">Lacks conserved residue(s) required for the propagation of feature annotation.</text>
</comment>